<comment type="caution">
    <text evidence="2">The sequence shown here is derived from an EMBL/GenBank/DDBJ whole genome shotgun (WGS) entry which is preliminary data.</text>
</comment>
<organism evidence="2 3">
    <name type="scientific">Olea europaea subsp. europaea</name>
    <dbReference type="NCBI Taxonomy" id="158383"/>
    <lineage>
        <taxon>Eukaryota</taxon>
        <taxon>Viridiplantae</taxon>
        <taxon>Streptophyta</taxon>
        <taxon>Embryophyta</taxon>
        <taxon>Tracheophyta</taxon>
        <taxon>Spermatophyta</taxon>
        <taxon>Magnoliopsida</taxon>
        <taxon>eudicotyledons</taxon>
        <taxon>Gunneridae</taxon>
        <taxon>Pentapetalae</taxon>
        <taxon>asterids</taxon>
        <taxon>lamiids</taxon>
        <taxon>Lamiales</taxon>
        <taxon>Oleaceae</taxon>
        <taxon>Oleeae</taxon>
        <taxon>Olea</taxon>
    </lineage>
</organism>
<evidence type="ECO:0000313" key="3">
    <source>
        <dbReference type="Proteomes" id="UP000594638"/>
    </source>
</evidence>
<keyword evidence="3" id="KW-1185">Reference proteome</keyword>
<dbReference type="OrthoDB" id="10255522at2759"/>
<sequence length="119" mass="13488">MKERPEQEVSHQITKSNSLLQEILCLKEEMKGLKCTYKGLVEQVEAAGLNPSCIGTSIKSCQDENLRLRQMCELESNEKEVLLKKLENMEELLKKKAAAKSTLSDTNGELERLCEKLMS</sequence>
<dbReference type="AlphaFoldDB" id="A0A8S0Q2L9"/>
<dbReference type="InterPro" id="IPR051861">
    <property type="entry name" value="NET_actin-binding_domain"/>
</dbReference>
<dbReference type="Proteomes" id="UP000594638">
    <property type="component" value="Unassembled WGS sequence"/>
</dbReference>
<reference evidence="2 3" key="1">
    <citation type="submission" date="2019-12" db="EMBL/GenBank/DDBJ databases">
        <authorList>
            <person name="Alioto T."/>
            <person name="Alioto T."/>
            <person name="Gomez Garrido J."/>
        </authorList>
    </citation>
    <scope>NUCLEOTIDE SEQUENCE [LARGE SCALE GENOMIC DNA]</scope>
</reference>
<dbReference type="EMBL" id="CACTIH010000504">
    <property type="protein sequence ID" value="CAA2961148.1"/>
    <property type="molecule type" value="Genomic_DNA"/>
</dbReference>
<dbReference type="PANTHER" id="PTHR32258:SF6">
    <property type="entry name" value="PROTEIN NETWORKED 1A"/>
    <property type="match status" value="1"/>
</dbReference>
<dbReference type="GO" id="GO:0005886">
    <property type="term" value="C:plasma membrane"/>
    <property type="evidence" value="ECO:0007669"/>
    <property type="project" value="TreeGrafter"/>
</dbReference>
<gene>
    <name evidence="2" type="ORF">OLEA9_A049518</name>
</gene>
<name>A0A8S0Q2L9_OLEEU</name>
<feature type="coiled-coil region" evidence="1">
    <location>
        <begin position="72"/>
        <end position="109"/>
    </location>
</feature>
<evidence type="ECO:0000313" key="2">
    <source>
        <dbReference type="EMBL" id="CAA2961148.1"/>
    </source>
</evidence>
<dbReference type="Gramene" id="OE9A049518T1">
    <property type="protein sequence ID" value="OE9A049518C1"/>
    <property type="gene ID" value="OE9A049518"/>
</dbReference>
<accession>A0A8S0Q2L9</accession>
<evidence type="ECO:0000256" key="1">
    <source>
        <dbReference type="SAM" id="Coils"/>
    </source>
</evidence>
<protein>
    <submittedName>
        <fullName evidence="2">2-methylene-furan-3-one reductase</fullName>
    </submittedName>
</protein>
<keyword evidence="1" id="KW-0175">Coiled coil</keyword>
<dbReference type="PANTHER" id="PTHR32258">
    <property type="entry name" value="PROTEIN NETWORKED 4A"/>
    <property type="match status" value="1"/>
</dbReference>
<dbReference type="GO" id="GO:0051015">
    <property type="term" value="F:actin filament binding"/>
    <property type="evidence" value="ECO:0007669"/>
    <property type="project" value="TreeGrafter"/>
</dbReference>
<proteinExistence type="predicted"/>